<dbReference type="GeneID" id="106773339"/>
<name>A0A1S3VB87_VIGRR</name>
<dbReference type="PANTHER" id="PTHR11017">
    <property type="entry name" value="LEUCINE-RICH REPEAT-CONTAINING PROTEIN"/>
    <property type="match status" value="1"/>
</dbReference>
<dbReference type="GO" id="GO:0043531">
    <property type="term" value="F:ADP binding"/>
    <property type="evidence" value="ECO:0007669"/>
    <property type="project" value="InterPro"/>
</dbReference>
<reference evidence="5" key="1">
    <citation type="journal article" date="2014" name="Nat. Commun.">
        <title>Genome sequence of mungbean and insights into evolution within Vigna species.</title>
        <authorList>
            <person name="Kang Y.J."/>
            <person name="Kim S.K."/>
            <person name="Kim M.Y."/>
            <person name="Lestari P."/>
            <person name="Kim K.H."/>
            <person name="Ha B.K."/>
            <person name="Jun T.H."/>
            <person name="Hwang W.J."/>
            <person name="Lee T."/>
            <person name="Lee J."/>
            <person name="Shim S."/>
            <person name="Yoon M.Y."/>
            <person name="Jang Y.E."/>
            <person name="Han K.S."/>
            <person name="Taeprayoon P."/>
            <person name="Yoon N."/>
            <person name="Somta P."/>
            <person name="Tanya P."/>
            <person name="Kim K.S."/>
            <person name="Gwag J.G."/>
            <person name="Moon J.K."/>
            <person name="Lee Y.H."/>
            <person name="Park B.S."/>
            <person name="Bombarely A."/>
            <person name="Doyle J.J."/>
            <person name="Jackson S.A."/>
            <person name="Schafleitner R."/>
            <person name="Srinives P."/>
            <person name="Varshney R.K."/>
            <person name="Lee S.H."/>
        </authorList>
    </citation>
    <scope>NUCLEOTIDE SEQUENCE [LARGE SCALE GENOMIC DNA]</scope>
    <source>
        <strain evidence="5">cv. VC1973A</strain>
    </source>
</reference>
<keyword evidence="5" id="KW-1185">Reference proteome</keyword>
<keyword evidence="3" id="KW-0611">Plant defense</keyword>
<dbReference type="RefSeq" id="XP_014515525.1">
    <property type="nucleotide sequence ID" value="XM_014660039.2"/>
</dbReference>
<evidence type="ECO:0000313" key="5">
    <source>
        <dbReference type="Proteomes" id="UP000087766"/>
    </source>
</evidence>
<dbReference type="GO" id="GO:0006952">
    <property type="term" value="P:defense response"/>
    <property type="evidence" value="ECO:0007669"/>
    <property type="project" value="UniProtKB-KW"/>
</dbReference>
<evidence type="ECO:0000256" key="1">
    <source>
        <dbReference type="ARBA" id="ARBA00022614"/>
    </source>
</evidence>
<evidence type="ECO:0000256" key="3">
    <source>
        <dbReference type="ARBA" id="ARBA00022821"/>
    </source>
</evidence>
<protein>
    <submittedName>
        <fullName evidence="6">TMV resistance protein N-like</fullName>
    </submittedName>
</protein>
<feature type="domain" description="TIR" evidence="4">
    <location>
        <begin position="21"/>
        <end position="190"/>
    </location>
</feature>
<dbReference type="Proteomes" id="UP000087766">
    <property type="component" value="Chromosome 9"/>
</dbReference>
<dbReference type="InterPro" id="IPR027417">
    <property type="entry name" value="P-loop_NTPase"/>
</dbReference>
<dbReference type="PROSITE" id="PS50104">
    <property type="entry name" value="TIR"/>
    <property type="match status" value="1"/>
</dbReference>
<keyword evidence="1" id="KW-0433">Leucine-rich repeat</keyword>
<dbReference type="SMART" id="SM00255">
    <property type="entry name" value="TIR"/>
    <property type="match status" value="1"/>
</dbReference>
<evidence type="ECO:0000259" key="4">
    <source>
        <dbReference type="PROSITE" id="PS50104"/>
    </source>
</evidence>
<dbReference type="PRINTS" id="PR00364">
    <property type="entry name" value="DISEASERSIST"/>
</dbReference>
<dbReference type="InterPro" id="IPR036390">
    <property type="entry name" value="WH_DNA-bd_sf"/>
</dbReference>
<dbReference type="InterPro" id="IPR044974">
    <property type="entry name" value="Disease_R_plants"/>
</dbReference>
<dbReference type="PANTHER" id="PTHR11017:SF560">
    <property type="entry name" value="RESISTANCE PROTEIN (TIR-NBS-LRR CLASS), PUTATIVE-RELATED"/>
    <property type="match status" value="1"/>
</dbReference>
<organism evidence="5 6">
    <name type="scientific">Vigna radiata var. radiata</name>
    <name type="common">Mung bean</name>
    <name type="synonym">Phaseolus aureus</name>
    <dbReference type="NCBI Taxonomy" id="3916"/>
    <lineage>
        <taxon>Eukaryota</taxon>
        <taxon>Viridiplantae</taxon>
        <taxon>Streptophyta</taxon>
        <taxon>Embryophyta</taxon>
        <taxon>Tracheophyta</taxon>
        <taxon>Spermatophyta</taxon>
        <taxon>Magnoliopsida</taxon>
        <taxon>eudicotyledons</taxon>
        <taxon>Gunneridae</taxon>
        <taxon>Pentapetalae</taxon>
        <taxon>rosids</taxon>
        <taxon>fabids</taxon>
        <taxon>Fabales</taxon>
        <taxon>Fabaceae</taxon>
        <taxon>Papilionoideae</taxon>
        <taxon>50 kb inversion clade</taxon>
        <taxon>NPAAA clade</taxon>
        <taxon>indigoferoid/millettioid clade</taxon>
        <taxon>Phaseoleae</taxon>
        <taxon>Vigna</taxon>
    </lineage>
</organism>
<dbReference type="InterPro" id="IPR002182">
    <property type="entry name" value="NB-ARC"/>
</dbReference>
<gene>
    <name evidence="6" type="primary">LOC106773339</name>
</gene>
<dbReference type="SUPFAM" id="SSF52200">
    <property type="entry name" value="Toll/Interleukin receptor TIR domain"/>
    <property type="match status" value="1"/>
</dbReference>
<dbReference type="Pfam" id="PF23282">
    <property type="entry name" value="WHD_ROQ1"/>
    <property type="match status" value="1"/>
</dbReference>
<evidence type="ECO:0000256" key="2">
    <source>
        <dbReference type="ARBA" id="ARBA00022737"/>
    </source>
</evidence>
<dbReference type="InterPro" id="IPR035897">
    <property type="entry name" value="Toll_tir_struct_dom_sf"/>
</dbReference>
<dbReference type="Gene3D" id="3.40.50.300">
    <property type="entry name" value="P-loop containing nucleotide triphosphate hydrolases"/>
    <property type="match status" value="1"/>
</dbReference>
<proteinExistence type="predicted"/>
<accession>A0A1S3VB87</accession>
<dbReference type="AlphaFoldDB" id="A0A1S3VB87"/>
<dbReference type="GO" id="GO:0007165">
    <property type="term" value="P:signal transduction"/>
    <property type="evidence" value="ECO:0007669"/>
    <property type="project" value="InterPro"/>
</dbReference>
<dbReference type="OrthoDB" id="1426595at2759"/>
<keyword evidence="2" id="KW-0677">Repeat</keyword>
<sequence>MEFASSSSSSSSSFLKSEPHFLYDVFISFGEEEIGRKFVSHLHSALLQAQVKTFIDVENLSKEMKLEEHMRAIERTKITIIIFSKRYTESACCLLELEKVIECHQSFGQIVLPVFYEIEAFDVRHHKNDFGKAMEETAHKSYSGELVEHALSRWSRALFTAAGIIGWDVTDFWHDAQLVKKIVGRVQTLLDYKDLFITQYPVALLESRVEDVIKYIENQPSKVCIIGIWGMRGSGKKTIAKAIYNRIYREFIGKSFIENITEFGVPDNKSYVGLQRHLHFDVLKSWFDVDSIGIGRTMIEKELSQKKLLIVLDDVNDFVQFEIVCGNCEWLGQGSVIVITTRDVHVLNGIKVNYVYKMDGMNENDSLELLSWHAFGEGKPRKDLDDLARNIAAYCRGLPLALELLGSFLYDKTMNERESVWSKLNRTPMYDIESILEICFELEAMEKDIFLEVCRFYIGKERGYVTDILNALGLHANIGITVLIERGLIKVDSDNKLEMDPLLQHIGKEISRERSSRGIGSIMDSE</sequence>
<dbReference type="InterPro" id="IPR042197">
    <property type="entry name" value="Apaf_helical"/>
</dbReference>
<reference evidence="6" key="2">
    <citation type="submission" date="2025-08" db="UniProtKB">
        <authorList>
            <consortium name="RefSeq"/>
        </authorList>
    </citation>
    <scope>IDENTIFICATION</scope>
    <source>
        <tissue evidence="6">Leaf</tissue>
    </source>
</reference>
<dbReference type="Pfam" id="PF01582">
    <property type="entry name" value="TIR"/>
    <property type="match status" value="1"/>
</dbReference>
<dbReference type="Pfam" id="PF00931">
    <property type="entry name" value="NB-ARC"/>
    <property type="match status" value="1"/>
</dbReference>
<dbReference type="KEGG" id="vra:106773339"/>
<dbReference type="SUPFAM" id="SSF52540">
    <property type="entry name" value="P-loop containing nucleoside triphosphate hydrolases"/>
    <property type="match status" value="1"/>
</dbReference>
<dbReference type="Gene3D" id="1.10.8.430">
    <property type="entry name" value="Helical domain of apoptotic protease-activating factors"/>
    <property type="match status" value="1"/>
</dbReference>
<dbReference type="STRING" id="3916.A0A1S3VB87"/>
<dbReference type="InterPro" id="IPR058192">
    <property type="entry name" value="WHD_ROQ1-like"/>
</dbReference>
<dbReference type="SUPFAM" id="SSF46785">
    <property type="entry name" value="Winged helix' DNA-binding domain"/>
    <property type="match status" value="1"/>
</dbReference>
<dbReference type="Gene3D" id="3.40.50.10140">
    <property type="entry name" value="Toll/interleukin-1 receptor homology (TIR) domain"/>
    <property type="match status" value="1"/>
</dbReference>
<dbReference type="InterPro" id="IPR000157">
    <property type="entry name" value="TIR_dom"/>
</dbReference>
<evidence type="ECO:0000313" key="6">
    <source>
        <dbReference type="RefSeq" id="XP_014515525.1"/>
    </source>
</evidence>